<comment type="caution">
    <text evidence="2">The sequence shown here is derived from an EMBL/GenBank/DDBJ whole genome shotgun (WGS) entry which is preliminary data.</text>
</comment>
<reference evidence="2 3" key="1">
    <citation type="submission" date="2018-03" db="EMBL/GenBank/DDBJ databases">
        <title>Genomic Encyclopedia of Archaeal and Bacterial Type Strains, Phase II (KMG-II): from individual species to whole genera.</title>
        <authorList>
            <person name="Goeker M."/>
        </authorList>
    </citation>
    <scope>NUCLEOTIDE SEQUENCE [LARGE SCALE GENOMIC DNA]</scope>
    <source>
        <strain evidence="2 3">DSM 100212</strain>
    </source>
</reference>
<sequence>MIGPRPECGAFKHEGSADIMDGGFFPIGARTPRKGKIPKNHNGETIA</sequence>
<organism evidence="2 3">
    <name type="scientific">Donghicola tyrosinivorans</name>
    <dbReference type="NCBI Taxonomy" id="1652492"/>
    <lineage>
        <taxon>Bacteria</taxon>
        <taxon>Pseudomonadati</taxon>
        <taxon>Pseudomonadota</taxon>
        <taxon>Alphaproteobacteria</taxon>
        <taxon>Rhodobacterales</taxon>
        <taxon>Roseobacteraceae</taxon>
        <taxon>Donghicola</taxon>
    </lineage>
</organism>
<protein>
    <submittedName>
        <fullName evidence="2">Uncharacterized protein</fullName>
    </submittedName>
</protein>
<dbReference type="AlphaFoldDB" id="A0A2T0WKR0"/>
<gene>
    <name evidence="2" type="ORF">CLV74_11016</name>
</gene>
<evidence type="ECO:0000313" key="3">
    <source>
        <dbReference type="Proteomes" id="UP000238392"/>
    </source>
</evidence>
<name>A0A2T0WKR0_9RHOB</name>
<evidence type="ECO:0000313" key="2">
    <source>
        <dbReference type="EMBL" id="PRY87242.1"/>
    </source>
</evidence>
<evidence type="ECO:0000256" key="1">
    <source>
        <dbReference type="SAM" id="MobiDB-lite"/>
    </source>
</evidence>
<proteinExistence type="predicted"/>
<accession>A0A2T0WKR0</accession>
<dbReference type="EMBL" id="PVTQ01000010">
    <property type="protein sequence ID" value="PRY87242.1"/>
    <property type="molecule type" value="Genomic_DNA"/>
</dbReference>
<dbReference type="Proteomes" id="UP000238392">
    <property type="component" value="Unassembled WGS sequence"/>
</dbReference>
<keyword evidence="3" id="KW-1185">Reference proteome</keyword>
<feature type="region of interest" description="Disordered" evidence="1">
    <location>
        <begin position="23"/>
        <end position="47"/>
    </location>
</feature>